<feature type="domain" description="AMP-binding enzyme C-terminal" evidence="5">
    <location>
        <begin position="339"/>
        <end position="413"/>
    </location>
</feature>
<evidence type="ECO:0000313" key="8">
    <source>
        <dbReference type="WBParaSite" id="EVEC_0000165501-mRNA-1"/>
    </source>
</evidence>
<dbReference type="InterPro" id="IPR025110">
    <property type="entry name" value="AMP-bd_C"/>
</dbReference>
<comment type="subcellular location">
    <subcellularLocation>
        <location evidence="1">Peroxisome</location>
    </subcellularLocation>
</comment>
<feature type="domain" description="AMP-dependent synthetase/ligase" evidence="4">
    <location>
        <begin position="167"/>
        <end position="284"/>
    </location>
</feature>
<evidence type="ECO:0000259" key="5">
    <source>
        <dbReference type="Pfam" id="PF13193"/>
    </source>
</evidence>
<organism evidence="8">
    <name type="scientific">Enterobius vermicularis</name>
    <name type="common">Human pinworm</name>
    <dbReference type="NCBI Taxonomy" id="51028"/>
    <lineage>
        <taxon>Eukaryota</taxon>
        <taxon>Metazoa</taxon>
        <taxon>Ecdysozoa</taxon>
        <taxon>Nematoda</taxon>
        <taxon>Chromadorea</taxon>
        <taxon>Rhabditida</taxon>
        <taxon>Spirurina</taxon>
        <taxon>Oxyuridomorpha</taxon>
        <taxon>Oxyuroidea</taxon>
        <taxon>Oxyuridae</taxon>
        <taxon>Enterobius</taxon>
    </lineage>
</organism>
<dbReference type="Proteomes" id="UP000274131">
    <property type="component" value="Unassembled WGS sequence"/>
</dbReference>
<dbReference type="Gene3D" id="3.40.50.980">
    <property type="match status" value="2"/>
</dbReference>
<dbReference type="Gene3D" id="3.30.300.30">
    <property type="match status" value="1"/>
</dbReference>
<dbReference type="Pfam" id="PF00501">
    <property type="entry name" value="AMP-binding"/>
    <property type="match status" value="2"/>
</dbReference>
<dbReference type="Pfam" id="PF13193">
    <property type="entry name" value="AMP-binding_C"/>
    <property type="match status" value="1"/>
</dbReference>
<evidence type="ECO:0000259" key="4">
    <source>
        <dbReference type="Pfam" id="PF00501"/>
    </source>
</evidence>
<dbReference type="InterPro" id="IPR045851">
    <property type="entry name" value="AMP-bd_C_sf"/>
</dbReference>
<reference evidence="6 7" key="2">
    <citation type="submission" date="2018-10" db="EMBL/GenBank/DDBJ databases">
        <authorList>
            <consortium name="Pathogen Informatics"/>
        </authorList>
    </citation>
    <scope>NUCLEOTIDE SEQUENCE [LARGE SCALE GENOMIC DNA]</scope>
</reference>
<sequence length="475" mass="52906">MQIQSPFQITWEKLQTANFVDYFFRKFAKYGDGVALIDIESGKQWKYSQLQKCVEKCSSWLTYIGATAGSHVALITSSTVQTILMQLACASIGALIICIDGYLSIDELWQKVDASDVSHCITEPQFLTKVEEVRRKAIVRGSRHIRAVKMIDDAFADTLSQRDDGLVTIAYITPPVAQMLIKEQNLSGHNLSSLRSVLVGGAIVDPEILTMCKERLNLEDLRQVYGMALLGGVATFSYYGCTKYASVGVPLPGMLMKVVNPDTEEICLPHVTGHLLVQGPQVNPSFYKCAKTTEKIVDADGYIKTGDAAFYDEDGYIYILGRMRDMIRGKDTMIPPLAVEKLLKTHPGIDDCAVVGRRNHAAEELPAAFVVRNPQHINLSSSEIRQFVSGKVPEFRDLKGGVYFVKDIPRGVTGNVLRRKLDQRRMTVKELIPLFTPSPPPPTPLTKEFRKQQPGFSGEKKSPQAEAKINEKFLR</sequence>
<dbReference type="GO" id="GO:0016405">
    <property type="term" value="F:CoA-ligase activity"/>
    <property type="evidence" value="ECO:0007669"/>
    <property type="project" value="TreeGrafter"/>
</dbReference>
<dbReference type="WBParaSite" id="EVEC_0000165501-mRNA-1">
    <property type="protein sequence ID" value="EVEC_0000165501-mRNA-1"/>
    <property type="gene ID" value="EVEC_0000165501"/>
</dbReference>
<feature type="region of interest" description="Disordered" evidence="3">
    <location>
        <begin position="436"/>
        <end position="475"/>
    </location>
</feature>
<dbReference type="PANTHER" id="PTHR24096:SF168">
    <property type="entry name" value="AMP-BINDING DOMAIN-CONTAINING PROTEIN"/>
    <property type="match status" value="1"/>
</dbReference>
<dbReference type="STRING" id="51028.A0A158Q9C7"/>
<evidence type="ECO:0000256" key="1">
    <source>
        <dbReference type="ARBA" id="ARBA00004275"/>
    </source>
</evidence>
<evidence type="ECO:0000256" key="2">
    <source>
        <dbReference type="ARBA" id="ARBA00023140"/>
    </source>
</evidence>
<keyword evidence="7" id="KW-1185">Reference proteome</keyword>
<dbReference type="GO" id="GO:0005777">
    <property type="term" value="C:peroxisome"/>
    <property type="evidence" value="ECO:0007669"/>
    <property type="project" value="UniProtKB-SubCell"/>
</dbReference>
<feature type="compositionally biased region" description="Basic and acidic residues" evidence="3">
    <location>
        <begin position="458"/>
        <end position="475"/>
    </location>
</feature>
<accession>A0A158Q9C7</accession>
<dbReference type="AlphaFoldDB" id="A0A158Q9C7"/>
<dbReference type="Gene3D" id="2.30.38.10">
    <property type="entry name" value="Luciferase, Domain 3"/>
    <property type="match status" value="1"/>
</dbReference>
<dbReference type="SUPFAM" id="SSF56801">
    <property type="entry name" value="Acetyl-CoA synthetase-like"/>
    <property type="match status" value="1"/>
</dbReference>
<dbReference type="PANTHER" id="PTHR24096">
    <property type="entry name" value="LONG-CHAIN-FATTY-ACID--COA LIGASE"/>
    <property type="match status" value="1"/>
</dbReference>
<reference evidence="8" key="1">
    <citation type="submission" date="2016-04" db="UniProtKB">
        <authorList>
            <consortium name="WormBaseParasite"/>
        </authorList>
    </citation>
    <scope>IDENTIFICATION</scope>
</reference>
<keyword evidence="2" id="KW-0576">Peroxisome</keyword>
<gene>
    <name evidence="6" type="ORF">EVEC_LOCUS1363</name>
</gene>
<feature type="domain" description="AMP-dependent synthetase/ligase" evidence="4">
    <location>
        <begin position="24"/>
        <end position="136"/>
    </location>
</feature>
<dbReference type="EMBL" id="UXUI01007201">
    <property type="protein sequence ID" value="VDD86220.1"/>
    <property type="molecule type" value="Genomic_DNA"/>
</dbReference>
<protein>
    <submittedName>
        <fullName evidence="8">AMP-binding domain-containing protein</fullName>
    </submittedName>
</protein>
<evidence type="ECO:0000313" key="6">
    <source>
        <dbReference type="EMBL" id="VDD86220.1"/>
    </source>
</evidence>
<evidence type="ECO:0000313" key="7">
    <source>
        <dbReference type="Proteomes" id="UP000274131"/>
    </source>
</evidence>
<evidence type="ECO:0000256" key="3">
    <source>
        <dbReference type="SAM" id="MobiDB-lite"/>
    </source>
</evidence>
<dbReference type="InterPro" id="IPR000873">
    <property type="entry name" value="AMP-dep_synth/lig_dom"/>
</dbReference>
<proteinExistence type="predicted"/>
<name>A0A158Q9C7_ENTVE</name>
<dbReference type="OrthoDB" id="10253869at2759"/>